<evidence type="ECO:0000313" key="1">
    <source>
        <dbReference type="EMBL" id="GIY97196.1"/>
    </source>
</evidence>
<reference evidence="1 2" key="1">
    <citation type="submission" date="2021-06" db="EMBL/GenBank/DDBJ databases">
        <title>Caerostris extrusa draft genome.</title>
        <authorList>
            <person name="Kono N."/>
            <person name="Arakawa K."/>
        </authorList>
    </citation>
    <scope>NUCLEOTIDE SEQUENCE [LARGE SCALE GENOMIC DNA]</scope>
</reference>
<gene>
    <name evidence="1" type="ORF">CEXT_149701</name>
</gene>
<organism evidence="1 2">
    <name type="scientific">Caerostris extrusa</name>
    <name type="common">Bark spider</name>
    <name type="synonym">Caerostris bankana</name>
    <dbReference type="NCBI Taxonomy" id="172846"/>
    <lineage>
        <taxon>Eukaryota</taxon>
        <taxon>Metazoa</taxon>
        <taxon>Ecdysozoa</taxon>
        <taxon>Arthropoda</taxon>
        <taxon>Chelicerata</taxon>
        <taxon>Arachnida</taxon>
        <taxon>Araneae</taxon>
        <taxon>Araneomorphae</taxon>
        <taxon>Entelegynae</taxon>
        <taxon>Araneoidea</taxon>
        <taxon>Araneidae</taxon>
        <taxon>Caerostris</taxon>
    </lineage>
</organism>
<sequence>MSQGSADTERGASFEFSHIIAFPGRSPSELQISPGLSLPEMVHCAWYRSAESVTANISVTFSYQNAWSRFILHFQKPLQKRNDSRLLLQSMKSSSTIHSAVACDTDKYVAGLRGYGDEHLLNLLT</sequence>
<dbReference type="AlphaFoldDB" id="A0AAV4XQ78"/>
<protein>
    <submittedName>
        <fullName evidence="1">Uncharacterized protein</fullName>
    </submittedName>
</protein>
<dbReference type="Proteomes" id="UP001054945">
    <property type="component" value="Unassembled WGS sequence"/>
</dbReference>
<accession>A0AAV4XQ78</accession>
<comment type="caution">
    <text evidence="1">The sequence shown here is derived from an EMBL/GenBank/DDBJ whole genome shotgun (WGS) entry which is preliminary data.</text>
</comment>
<dbReference type="EMBL" id="BPLR01000752">
    <property type="protein sequence ID" value="GIY97196.1"/>
    <property type="molecule type" value="Genomic_DNA"/>
</dbReference>
<keyword evidence="2" id="KW-1185">Reference proteome</keyword>
<evidence type="ECO:0000313" key="2">
    <source>
        <dbReference type="Proteomes" id="UP001054945"/>
    </source>
</evidence>
<name>A0AAV4XQ78_CAEEX</name>
<proteinExistence type="predicted"/>